<name>A0A284QV02_ARMOS</name>
<organism evidence="4 5">
    <name type="scientific">Armillaria ostoyae</name>
    <name type="common">Armillaria root rot fungus</name>
    <dbReference type="NCBI Taxonomy" id="47428"/>
    <lineage>
        <taxon>Eukaryota</taxon>
        <taxon>Fungi</taxon>
        <taxon>Dikarya</taxon>
        <taxon>Basidiomycota</taxon>
        <taxon>Agaricomycotina</taxon>
        <taxon>Agaricomycetes</taxon>
        <taxon>Agaricomycetidae</taxon>
        <taxon>Agaricales</taxon>
        <taxon>Marasmiineae</taxon>
        <taxon>Physalacriaceae</taxon>
        <taxon>Armillaria</taxon>
    </lineage>
</organism>
<dbReference type="PANTHER" id="PTHR43606:SF7">
    <property type="entry name" value="PHOSPHATASE, PUTATIVE (AFU_ORTHOLOGUE AFUA_6G08710)-RELATED"/>
    <property type="match status" value="1"/>
</dbReference>
<keyword evidence="5" id="KW-1185">Reference proteome</keyword>
<keyword evidence="1" id="KW-0472">Membrane</keyword>
<protein>
    <recommendedName>
        <fullName evidence="6">PhoD-like phosphatase metallophosphatase domain-containing protein</fullName>
    </recommendedName>
</protein>
<dbReference type="Pfam" id="PF16655">
    <property type="entry name" value="PhoD_N"/>
    <property type="match status" value="1"/>
</dbReference>
<evidence type="ECO:0000259" key="2">
    <source>
        <dbReference type="Pfam" id="PF09423"/>
    </source>
</evidence>
<dbReference type="Proteomes" id="UP000219338">
    <property type="component" value="Unassembled WGS sequence"/>
</dbReference>
<accession>A0A284QV02</accession>
<evidence type="ECO:0008006" key="6">
    <source>
        <dbReference type="Google" id="ProtNLM"/>
    </source>
</evidence>
<dbReference type="InterPro" id="IPR052900">
    <property type="entry name" value="Phospholipid_Metab_Enz"/>
</dbReference>
<dbReference type="Pfam" id="PF09423">
    <property type="entry name" value="PhoD"/>
    <property type="match status" value="2"/>
</dbReference>
<dbReference type="InterPro" id="IPR018946">
    <property type="entry name" value="PhoD-like_MPP"/>
</dbReference>
<dbReference type="PANTHER" id="PTHR43606">
    <property type="entry name" value="PHOSPHATASE, PUTATIVE (AFU_ORTHOLOGUE AFUA_6G08710)-RELATED"/>
    <property type="match status" value="1"/>
</dbReference>
<feature type="transmembrane region" description="Helical" evidence="1">
    <location>
        <begin position="20"/>
        <end position="42"/>
    </location>
</feature>
<feature type="domain" description="PhoD-like phosphatase metallophosphatase" evidence="2">
    <location>
        <begin position="335"/>
        <end position="596"/>
    </location>
</feature>
<evidence type="ECO:0000313" key="5">
    <source>
        <dbReference type="Proteomes" id="UP000219338"/>
    </source>
</evidence>
<evidence type="ECO:0000313" key="4">
    <source>
        <dbReference type="EMBL" id="SJL00325.1"/>
    </source>
</evidence>
<keyword evidence="1" id="KW-1133">Transmembrane helix</keyword>
<feature type="domain" description="PhoD-like phosphatase metallophosphatase" evidence="2">
    <location>
        <begin position="232"/>
        <end position="267"/>
    </location>
</feature>
<evidence type="ECO:0000256" key="1">
    <source>
        <dbReference type="SAM" id="Phobius"/>
    </source>
</evidence>
<dbReference type="OMA" id="HWTDGWD"/>
<sequence>MALRIKGTHCNQAAATGRGINMLSIFIFNLFLCLGATATRLLERNLAYKSPFLDAPQLGHDIDNLHKRQVQHVRRQIQDAGKFEDEHYVTFYGGDFSNSPFIWSGGLNFTHAAASGDPFDTSVLLWTRAVPLPSGGSSELPDQSVPICLSYQVFKSADLSGSPVDSGEAFTSYDVDWTVKVEATGLQPDTKYFYRFFDCTDPKNTSPVGTTRTLPNSGTAANRVNGGNPFTLAVFSCSQYQAGWFNAYGYAAEIVKPDIFIHLGDYVCFLIPSYQNPIQTVPTIRYTNLWGMVLRLDDKLWVESWRPFSTTANAWHSIELMRAFVGWLMLTVIRVADNAWKAGTADSNDTSIGCSFSPSGSCFTDRKLSAVRAYHEWMPIRQVVSDDKLRIWRNFQIGRLMDLTMLDTRQYDRDLTDVYYNTVVNTISSYENRSIMGAEQEKWFFQTLSESKARGAIWRIVGQQIVFTQLNSNGTFDLDAWDGYRANRHRVLDHLYGNKISNTVVLAGDSHANWVSDLAYPNDTTNYNPISGEGAIGVEFAGTAVTSSSPFGRISQPATVPISQGLVATNADLQWSEGFYRGFFSLKVDPGQINATYYAMNDISSYYGIIPMAFSDN</sequence>
<dbReference type="OrthoDB" id="29024at2759"/>
<feature type="domain" description="Phospholipase D N-terminal" evidence="3">
    <location>
        <begin position="111"/>
        <end position="213"/>
    </location>
</feature>
<dbReference type="Gene3D" id="2.60.40.380">
    <property type="entry name" value="Purple acid phosphatase-like, N-terminal"/>
    <property type="match status" value="1"/>
</dbReference>
<dbReference type="AlphaFoldDB" id="A0A284QV02"/>
<dbReference type="SUPFAM" id="SSF56300">
    <property type="entry name" value="Metallo-dependent phosphatases"/>
    <property type="match status" value="1"/>
</dbReference>
<dbReference type="InterPro" id="IPR032093">
    <property type="entry name" value="PhoD_N"/>
</dbReference>
<dbReference type="EMBL" id="FUEG01000002">
    <property type="protein sequence ID" value="SJL00325.1"/>
    <property type="molecule type" value="Genomic_DNA"/>
</dbReference>
<reference evidence="5" key="1">
    <citation type="journal article" date="2017" name="Nat. Ecol. Evol.">
        <title>Genome expansion and lineage-specific genetic innovations in the forest pathogenic fungi Armillaria.</title>
        <authorList>
            <person name="Sipos G."/>
            <person name="Prasanna A.N."/>
            <person name="Walter M.C."/>
            <person name="O'Connor E."/>
            <person name="Balint B."/>
            <person name="Krizsan K."/>
            <person name="Kiss B."/>
            <person name="Hess J."/>
            <person name="Varga T."/>
            <person name="Slot J."/>
            <person name="Riley R."/>
            <person name="Boka B."/>
            <person name="Rigling D."/>
            <person name="Barry K."/>
            <person name="Lee J."/>
            <person name="Mihaltcheva S."/>
            <person name="LaButti K."/>
            <person name="Lipzen A."/>
            <person name="Waldron R."/>
            <person name="Moloney N.M."/>
            <person name="Sperisen C."/>
            <person name="Kredics L."/>
            <person name="Vagvoelgyi C."/>
            <person name="Patrignani A."/>
            <person name="Fitzpatrick D."/>
            <person name="Nagy I."/>
            <person name="Doyle S."/>
            <person name="Anderson J.B."/>
            <person name="Grigoriev I.V."/>
            <person name="Gueldener U."/>
            <person name="Muensterkoetter M."/>
            <person name="Nagy L.G."/>
        </authorList>
    </citation>
    <scope>NUCLEOTIDE SEQUENCE [LARGE SCALE GENOMIC DNA]</scope>
    <source>
        <strain evidence="5">C18/9</strain>
    </source>
</reference>
<gene>
    <name evidence="4" type="ORF">ARMOST_03637</name>
</gene>
<evidence type="ECO:0000259" key="3">
    <source>
        <dbReference type="Pfam" id="PF16655"/>
    </source>
</evidence>
<dbReference type="Gene3D" id="3.60.21.70">
    <property type="entry name" value="PhoD-like phosphatase"/>
    <property type="match status" value="2"/>
</dbReference>
<dbReference type="InterPro" id="IPR029052">
    <property type="entry name" value="Metallo-depent_PP-like"/>
</dbReference>
<keyword evidence="1" id="KW-0812">Transmembrane</keyword>
<dbReference type="InterPro" id="IPR038607">
    <property type="entry name" value="PhoD-like_sf"/>
</dbReference>
<dbReference type="STRING" id="47428.A0A284QV02"/>
<proteinExistence type="predicted"/>